<dbReference type="AlphaFoldDB" id="A0A9K3NIA6"/>
<sequence>MHNYTRYLAVTYASHVKGLLYFKLSHKTYVNNVPVRLLIIRIAEAPAASATFALVVKLQFPRCTRIISP</sequence>
<keyword evidence="2" id="KW-1185">Reference proteome</keyword>
<gene>
    <name evidence="1" type="ORF">HanXRQr2_Chr06g0246241</name>
</gene>
<organism evidence="1 2">
    <name type="scientific">Helianthus annuus</name>
    <name type="common">Common sunflower</name>
    <dbReference type="NCBI Taxonomy" id="4232"/>
    <lineage>
        <taxon>Eukaryota</taxon>
        <taxon>Viridiplantae</taxon>
        <taxon>Streptophyta</taxon>
        <taxon>Embryophyta</taxon>
        <taxon>Tracheophyta</taxon>
        <taxon>Spermatophyta</taxon>
        <taxon>Magnoliopsida</taxon>
        <taxon>eudicotyledons</taxon>
        <taxon>Gunneridae</taxon>
        <taxon>Pentapetalae</taxon>
        <taxon>asterids</taxon>
        <taxon>campanulids</taxon>
        <taxon>Asterales</taxon>
        <taxon>Asteraceae</taxon>
        <taxon>Asteroideae</taxon>
        <taxon>Heliantheae alliance</taxon>
        <taxon>Heliantheae</taxon>
        <taxon>Helianthus</taxon>
    </lineage>
</organism>
<accession>A0A9K3NIA6</accession>
<proteinExistence type="predicted"/>
<evidence type="ECO:0000313" key="1">
    <source>
        <dbReference type="EMBL" id="KAF5801274.1"/>
    </source>
</evidence>
<evidence type="ECO:0000313" key="2">
    <source>
        <dbReference type="Proteomes" id="UP000215914"/>
    </source>
</evidence>
<dbReference type="Proteomes" id="UP000215914">
    <property type="component" value="Unassembled WGS sequence"/>
</dbReference>
<comment type="caution">
    <text evidence="1">The sequence shown here is derived from an EMBL/GenBank/DDBJ whole genome shotgun (WGS) entry which is preliminary data.</text>
</comment>
<dbReference type="EMBL" id="MNCJ02000321">
    <property type="protein sequence ID" value="KAF5801274.1"/>
    <property type="molecule type" value="Genomic_DNA"/>
</dbReference>
<protein>
    <submittedName>
        <fullName evidence="1">Uncharacterized protein</fullName>
    </submittedName>
</protein>
<name>A0A9K3NIA6_HELAN</name>
<reference evidence="1" key="1">
    <citation type="journal article" date="2017" name="Nature">
        <title>The sunflower genome provides insights into oil metabolism, flowering and Asterid evolution.</title>
        <authorList>
            <person name="Badouin H."/>
            <person name="Gouzy J."/>
            <person name="Grassa C.J."/>
            <person name="Murat F."/>
            <person name="Staton S.E."/>
            <person name="Cottret L."/>
            <person name="Lelandais-Briere C."/>
            <person name="Owens G.L."/>
            <person name="Carrere S."/>
            <person name="Mayjonade B."/>
            <person name="Legrand L."/>
            <person name="Gill N."/>
            <person name="Kane N.C."/>
            <person name="Bowers J.E."/>
            <person name="Hubner S."/>
            <person name="Bellec A."/>
            <person name="Berard A."/>
            <person name="Berges H."/>
            <person name="Blanchet N."/>
            <person name="Boniface M.C."/>
            <person name="Brunel D."/>
            <person name="Catrice O."/>
            <person name="Chaidir N."/>
            <person name="Claudel C."/>
            <person name="Donnadieu C."/>
            <person name="Faraut T."/>
            <person name="Fievet G."/>
            <person name="Helmstetter N."/>
            <person name="King M."/>
            <person name="Knapp S.J."/>
            <person name="Lai Z."/>
            <person name="Le Paslier M.C."/>
            <person name="Lippi Y."/>
            <person name="Lorenzon L."/>
            <person name="Mandel J.R."/>
            <person name="Marage G."/>
            <person name="Marchand G."/>
            <person name="Marquand E."/>
            <person name="Bret-Mestries E."/>
            <person name="Morien E."/>
            <person name="Nambeesan S."/>
            <person name="Nguyen T."/>
            <person name="Pegot-Espagnet P."/>
            <person name="Pouilly N."/>
            <person name="Raftis F."/>
            <person name="Sallet E."/>
            <person name="Schiex T."/>
            <person name="Thomas J."/>
            <person name="Vandecasteele C."/>
            <person name="Vares D."/>
            <person name="Vear F."/>
            <person name="Vautrin S."/>
            <person name="Crespi M."/>
            <person name="Mangin B."/>
            <person name="Burke J.M."/>
            <person name="Salse J."/>
            <person name="Munos S."/>
            <person name="Vincourt P."/>
            <person name="Rieseberg L.H."/>
            <person name="Langlade N.B."/>
        </authorList>
    </citation>
    <scope>NUCLEOTIDE SEQUENCE</scope>
    <source>
        <tissue evidence="1">Leaves</tissue>
    </source>
</reference>
<reference evidence="1" key="2">
    <citation type="submission" date="2020-06" db="EMBL/GenBank/DDBJ databases">
        <title>Helianthus annuus Genome sequencing and assembly Release 2.</title>
        <authorList>
            <person name="Gouzy J."/>
            <person name="Langlade N."/>
            <person name="Munos S."/>
        </authorList>
    </citation>
    <scope>NUCLEOTIDE SEQUENCE</scope>
    <source>
        <tissue evidence="1">Leaves</tissue>
    </source>
</reference>
<dbReference type="Gramene" id="mRNA:HanXRQr2_Chr06g0246241">
    <property type="protein sequence ID" value="mRNA:HanXRQr2_Chr06g0246241"/>
    <property type="gene ID" value="HanXRQr2_Chr06g0246241"/>
</dbReference>